<dbReference type="AlphaFoldDB" id="W1NHD4"/>
<feature type="region of interest" description="Disordered" evidence="1">
    <location>
        <begin position="115"/>
        <end position="135"/>
    </location>
</feature>
<dbReference type="Gramene" id="ERM94908">
    <property type="protein sequence ID" value="ERM94908"/>
    <property type="gene ID" value="AMTR_s00009p00164890"/>
</dbReference>
<reference evidence="3" key="1">
    <citation type="journal article" date="2013" name="Science">
        <title>The Amborella genome and the evolution of flowering plants.</title>
        <authorList>
            <consortium name="Amborella Genome Project"/>
        </authorList>
    </citation>
    <scope>NUCLEOTIDE SEQUENCE [LARGE SCALE GENOMIC DNA]</scope>
</reference>
<evidence type="ECO:0000256" key="1">
    <source>
        <dbReference type="SAM" id="MobiDB-lite"/>
    </source>
</evidence>
<accession>W1NHD4</accession>
<sequence>MKMMPCRRGAKKRIDPKDIPTFDPLMVDLLAIIPVEDSEDVREDNFLANVASYVESHNVFLANEEMVSNVHDEFDPFMAMVEVEISPTLHIIPQMVENPLVLGGSVHQVEENVDCGDERNSGGRPSDHQAANTNGYVGERRASRMVGDAGLDYEAVIYDEIIKNKKTDKEATKNKAELEAKATIDKEKGNNVHVTPNCGNNMQSSKKSKRGSSTVATRSSSRLATRGPQI</sequence>
<keyword evidence="3" id="KW-1185">Reference proteome</keyword>
<dbReference type="HOGENOM" id="CLU_1206218_0_0_1"/>
<evidence type="ECO:0000313" key="2">
    <source>
        <dbReference type="EMBL" id="ERM94908.1"/>
    </source>
</evidence>
<feature type="compositionally biased region" description="Basic and acidic residues" evidence="1">
    <location>
        <begin position="116"/>
        <end position="127"/>
    </location>
</feature>
<feature type="compositionally biased region" description="Polar residues" evidence="1">
    <location>
        <begin position="192"/>
        <end position="223"/>
    </location>
</feature>
<organism evidence="2 3">
    <name type="scientific">Amborella trichopoda</name>
    <dbReference type="NCBI Taxonomy" id="13333"/>
    <lineage>
        <taxon>Eukaryota</taxon>
        <taxon>Viridiplantae</taxon>
        <taxon>Streptophyta</taxon>
        <taxon>Embryophyta</taxon>
        <taxon>Tracheophyta</taxon>
        <taxon>Spermatophyta</taxon>
        <taxon>Magnoliopsida</taxon>
        <taxon>Amborellales</taxon>
        <taxon>Amborellaceae</taxon>
        <taxon>Amborella</taxon>
    </lineage>
</organism>
<feature type="region of interest" description="Disordered" evidence="1">
    <location>
        <begin position="182"/>
        <end position="230"/>
    </location>
</feature>
<dbReference type="EMBL" id="KI397501">
    <property type="protein sequence ID" value="ERM94908.1"/>
    <property type="molecule type" value="Genomic_DNA"/>
</dbReference>
<protein>
    <submittedName>
        <fullName evidence="2">Uncharacterized protein</fullName>
    </submittedName>
</protein>
<proteinExistence type="predicted"/>
<dbReference type="Proteomes" id="UP000017836">
    <property type="component" value="Unassembled WGS sequence"/>
</dbReference>
<name>W1NHD4_AMBTC</name>
<evidence type="ECO:0000313" key="3">
    <source>
        <dbReference type="Proteomes" id="UP000017836"/>
    </source>
</evidence>
<gene>
    <name evidence="2" type="ORF">AMTR_s00009p00164890</name>
</gene>